<dbReference type="EMBL" id="UHDP01000003">
    <property type="protein sequence ID" value="SUM45822.1"/>
    <property type="molecule type" value="Genomic_DNA"/>
</dbReference>
<protein>
    <recommendedName>
        <fullName evidence="7">Serine protease</fullName>
        <ecNumber evidence="7">3.4.21.-</ecNumber>
    </recommendedName>
</protein>
<keyword evidence="4 7" id="KW-0378">Hydrolase</keyword>
<organism evidence="8 9">
    <name type="scientific">Staphylococcus intermedius NCTC 11048</name>
    <dbReference type="NCBI Taxonomy" id="1141106"/>
    <lineage>
        <taxon>Bacteria</taxon>
        <taxon>Bacillati</taxon>
        <taxon>Bacillota</taxon>
        <taxon>Bacilli</taxon>
        <taxon>Bacillales</taxon>
        <taxon>Staphylococcaceae</taxon>
        <taxon>Staphylococcus</taxon>
        <taxon>Staphylococcus intermedius group</taxon>
    </lineage>
</organism>
<evidence type="ECO:0000256" key="3">
    <source>
        <dbReference type="ARBA" id="ARBA00022729"/>
    </source>
</evidence>
<dbReference type="EC" id="3.4.21.-" evidence="7"/>
<dbReference type="GO" id="GO:0008236">
    <property type="term" value="F:serine-type peptidase activity"/>
    <property type="evidence" value="ECO:0007669"/>
    <property type="project" value="UniProtKB-KW"/>
</dbReference>
<comment type="similarity">
    <text evidence="1 7">Belongs to the peptidase S1B family.</text>
</comment>
<dbReference type="Proteomes" id="UP000255549">
    <property type="component" value="Unassembled WGS sequence"/>
</dbReference>
<proteinExistence type="inferred from homology"/>
<keyword evidence="2 7" id="KW-0645">Protease</keyword>
<dbReference type="OrthoDB" id="2410056at2"/>
<evidence type="ECO:0000256" key="2">
    <source>
        <dbReference type="ARBA" id="ARBA00022670"/>
    </source>
</evidence>
<evidence type="ECO:0000256" key="6">
    <source>
        <dbReference type="PIRSR" id="PIRSR608256-1"/>
    </source>
</evidence>
<keyword evidence="3 7" id="KW-0732">Signal</keyword>
<feature type="active site" description="Charge relay system" evidence="6">
    <location>
        <position position="74"/>
    </location>
</feature>
<keyword evidence="9" id="KW-1185">Reference proteome</keyword>
<evidence type="ECO:0000313" key="9">
    <source>
        <dbReference type="Proteomes" id="UP000255549"/>
    </source>
</evidence>
<sequence>MKKKVLMVLGVCVLMTMFTLSNVNAKDNPTPGTQVVVNTTTDPNGRLNGRYDPENGLYCSAVLITPNMWLTARHCAGSKAQKGYIGQVYPGQSGWSTPFGMMIIREYDPDAADDIAIIKGTDRDKTAAYKHYIKSYNTMIYAYNPTDLPKLKGEKIYSYGYPGGKGGFKQYKSTGTITDYNRVTHELSTTMPAEGGQSGSGAFLDNGHFLGIVYATENKMGYLTAKIHPINERLKKWIDDNKSK</sequence>
<reference evidence="8 9" key="1">
    <citation type="submission" date="2018-06" db="EMBL/GenBank/DDBJ databases">
        <authorList>
            <consortium name="Pathogen Informatics"/>
            <person name="Doyle S."/>
        </authorList>
    </citation>
    <scope>NUCLEOTIDE SEQUENCE [LARGE SCALE GENOMIC DNA]</scope>
    <source>
        <strain evidence="9">NCTC 11048</strain>
    </source>
</reference>
<gene>
    <name evidence="8" type="ORF">NCTC11048_00813</name>
</gene>
<feature type="chain" id="PRO_5016485821" description="Serine protease" evidence="7">
    <location>
        <begin position="26"/>
        <end position="244"/>
    </location>
</feature>
<feature type="signal peptide" evidence="7">
    <location>
        <begin position="1"/>
        <end position="25"/>
    </location>
</feature>
<dbReference type="Gene3D" id="2.40.10.10">
    <property type="entry name" value="Trypsin-like serine proteases"/>
    <property type="match status" value="2"/>
</dbReference>
<evidence type="ECO:0000256" key="1">
    <source>
        <dbReference type="ARBA" id="ARBA00008764"/>
    </source>
</evidence>
<dbReference type="RefSeq" id="WP_019167224.1">
    <property type="nucleotide sequence ID" value="NZ_CAIB01000008.1"/>
</dbReference>
<feature type="active site" description="Charge relay system" evidence="6">
    <location>
        <position position="198"/>
    </location>
</feature>
<accession>A0A380G4Z4</accession>
<dbReference type="GO" id="GO:0006508">
    <property type="term" value="P:proteolysis"/>
    <property type="evidence" value="ECO:0007669"/>
    <property type="project" value="UniProtKB-KW"/>
</dbReference>
<dbReference type="PRINTS" id="PR00839">
    <property type="entry name" value="V8PROTEASE"/>
</dbReference>
<dbReference type="InterPro" id="IPR008256">
    <property type="entry name" value="Peptidase_S1B"/>
</dbReference>
<evidence type="ECO:0000256" key="5">
    <source>
        <dbReference type="ARBA" id="ARBA00022825"/>
    </source>
</evidence>
<name>A0A380G4Z4_STAIN</name>
<dbReference type="Pfam" id="PF13365">
    <property type="entry name" value="Trypsin_2"/>
    <property type="match status" value="1"/>
</dbReference>
<dbReference type="AlphaFoldDB" id="A0A380G4Z4"/>
<dbReference type="InterPro" id="IPR043504">
    <property type="entry name" value="Peptidase_S1_PA_chymotrypsin"/>
</dbReference>
<evidence type="ECO:0000313" key="8">
    <source>
        <dbReference type="EMBL" id="SUM45822.1"/>
    </source>
</evidence>
<feature type="active site" description="Charge relay system" evidence="6">
    <location>
        <position position="114"/>
    </location>
</feature>
<evidence type="ECO:0000256" key="4">
    <source>
        <dbReference type="ARBA" id="ARBA00022801"/>
    </source>
</evidence>
<keyword evidence="5 7" id="KW-0720">Serine protease</keyword>
<dbReference type="InterPro" id="IPR009003">
    <property type="entry name" value="Peptidase_S1_PA"/>
</dbReference>
<dbReference type="SUPFAM" id="SSF50494">
    <property type="entry name" value="Trypsin-like serine proteases"/>
    <property type="match status" value="1"/>
</dbReference>
<evidence type="ECO:0000256" key="7">
    <source>
        <dbReference type="RuleBase" id="RU004296"/>
    </source>
</evidence>